<proteinExistence type="predicted"/>
<protein>
    <submittedName>
        <fullName evidence="2">Uncharacterized protein</fullName>
    </submittedName>
</protein>
<keyword evidence="3" id="KW-1185">Reference proteome</keyword>
<dbReference type="EMBL" id="JAWDGP010003608">
    <property type="protein sequence ID" value="KAK3772683.1"/>
    <property type="molecule type" value="Genomic_DNA"/>
</dbReference>
<dbReference type="AlphaFoldDB" id="A0AAE0ZP06"/>
<dbReference type="Proteomes" id="UP001283361">
    <property type="component" value="Unassembled WGS sequence"/>
</dbReference>
<feature type="region of interest" description="Disordered" evidence="1">
    <location>
        <begin position="1"/>
        <end position="38"/>
    </location>
</feature>
<evidence type="ECO:0000313" key="3">
    <source>
        <dbReference type="Proteomes" id="UP001283361"/>
    </source>
</evidence>
<gene>
    <name evidence="2" type="ORF">RRG08_016094</name>
</gene>
<comment type="caution">
    <text evidence="2">The sequence shown here is derived from an EMBL/GenBank/DDBJ whole genome shotgun (WGS) entry which is preliminary data.</text>
</comment>
<accession>A0AAE0ZP06</accession>
<feature type="compositionally biased region" description="Basic and acidic residues" evidence="1">
    <location>
        <begin position="8"/>
        <end position="33"/>
    </location>
</feature>
<evidence type="ECO:0000256" key="1">
    <source>
        <dbReference type="SAM" id="MobiDB-lite"/>
    </source>
</evidence>
<reference evidence="2" key="1">
    <citation type="journal article" date="2023" name="G3 (Bethesda)">
        <title>A reference genome for the long-term kleptoplast-retaining sea slug Elysia crispata morphotype clarki.</title>
        <authorList>
            <person name="Eastman K.E."/>
            <person name="Pendleton A.L."/>
            <person name="Shaikh M.A."/>
            <person name="Suttiyut T."/>
            <person name="Ogas R."/>
            <person name="Tomko P."/>
            <person name="Gavelis G."/>
            <person name="Widhalm J.R."/>
            <person name="Wisecaver J.H."/>
        </authorList>
    </citation>
    <scope>NUCLEOTIDE SEQUENCE</scope>
    <source>
        <strain evidence="2">ECLA1</strain>
    </source>
</reference>
<sequence length="74" mass="8609">MEVFGQFRRTEASREENHRLRTDLSHPPESDRRRAGHRSMRLLRVREMKFAGGPAGRRCSLLSLIRLSMQFGAV</sequence>
<organism evidence="2 3">
    <name type="scientific">Elysia crispata</name>
    <name type="common">lettuce slug</name>
    <dbReference type="NCBI Taxonomy" id="231223"/>
    <lineage>
        <taxon>Eukaryota</taxon>
        <taxon>Metazoa</taxon>
        <taxon>Spiralia</taxon>
        <taxon>Lophotrochozoa</taxon>
        <taxon>Mollusca</taxon>
        <taxon>Gastropoda</taxon>
        <taxon>Heterobranchia</taxon>
        <taxon>Euthyneura</taxon>
        <taxon>Panpulmonata</taxon>
        <taxon>Sacoglossa</taxon>
        <taxon>Placobranchoidea</taxon>
        <taxon>Plakobranchidae</taxon>
        <taxon>Elysia</taxon>
    </lineage>
</organism>
<evidence type="ECO:0000313" key="2">
    <source>
        <dbReference type="EMBL" id="KAK3772683.1"/>
    </source>
</evidence>
<name>A0AAE0ZP06_9GAST</name>